<reference evidence="1 2" key="1">
    <citation type="submission" date="2017-09" db="EMBL/GenBank/DDBJ databases">
        <title>Depth-based differentiation of microbial function through sediment-hosted aquifers and enrichment of novel symbionts in the deep terrestrial subsurface.</title>
        <authorList>
            <person name="Probst A.J."/>
            <person name="Ladd B."/>
            <person name="Jarett J.K."/>
            <person name="Geller-Mcgrath D.E."/>
            <person name="Sieber C.M."/>
            <person name="Emerson J.B."/>
            <person name="Anantharaman K."/>
            <person name="Thomas B.C."/>
            <person name="Malmstrom R."/>
            <person name="Stieglmeier M."/>
            <person name="Klingl A."/>
            <person name="Woyke T."/>
            <person name="Ryan C.M."/>
            <person name="Banfield J.F."/>
        </authorList>
    </citation>
    <scope>NUCLEOTIDE SEQUENCE [LARGE SCALE GENOMIC DNA]</scope>
    <source>
        <strain evidence="1">CG11_big_fil_rev_8_21_14_0_20_43_7</strain>
    </source>
</reference>
<dbReference type="Proteomes" id="UP000229782">
    <property type="component" value="Unassembled WGS sequence"/>
</dbReference>
<name>A0A2H0N384_9BACT</name>
<proteinExistence type="predicted"/>
<sequence length="80" mass="9243">MTTKQIEKQLTDMEREIATLRQLLLWEKTKTPSQSKQKRLITDSTFGSISPQKGKKMLTHIQAARDTASSQIRQRSRTII</sequence>
<protein>
    <submittedName>
        <fullName evidence="1">Uncharacterized protein</fullName>
    </submittedName>
</protein>
<organism evidence="1 2">
    <name type="scientific">Candidatus Magasanikbacteria bacterium CG11_big_fil_rev_8_21_14_0_20_43_7</name>
    <dbReference type="NCBI Taxonomy" id="1974654"/>
    <lineage>
        <taxon>Bacteria</taxon>
        <taxon>Candidatus Magasanikiibacteriota</taxon>
    </lineage>
</organism>
<evidence type="ECO:0000313" key="2">
    <source>
        <dbReference type="Proteomes" id="UP000229782"/>
    </source>
</evidence>
<dbReference type="AlphaFoldDB" id="A0A2H0N384"/>
<dbReference type="EMBL" id="PCWM01000016">
    <property type="protein sequence ID" value="PIR03350.1"/>
    <property type="molecule type" value="Genomic_DNA"/>
</dbReference>
<comment type="caution">
    <text evidence="1">The sequence shown here is derived from an EMBL/GenBank/DDBJ whole genome shotgun (WGS) entry which is preliminary data.</text>
</comment>
<accession>A0A2H0N384</accession>
<evidence type="ECO:0000313" key="1">
    <source>
        <dbReference type="EMBL" id="PIR03350.1"/>
    </source>
</evidence>
<gene>
    <name evidence="1" type="ORF">COV60_00780</name>
</gene>